<proteinExistence type="predicted"/>
<reference evidence="1" key="1">
    <citation type="submission" date="2021-06" db="EMBL/GenBank/DDBJ databases">
        <authorList>
            <person name="Kallberg Y."/>
            <person name="Tangrot J."/>
            <person name="Rosling A."/>
        </authorList>
    </citation>
    <scope>NUCLEOTIDE SEQUENCE</scope>
    <source>
        <strain evidence="1">MA461A</strain>
    </source>
</reference>
<feature type="non-terminal residue" evidence="1">
    <location>
        <position position="91"/>
    </location>
</feature>
<organism evidence="1 2">
    <name type="scientific">Racocetra persica</name>
    <dbReference type="NCBI Taxonomy" id="160502"/>
    <lineage>
        <taxon>Eukaryota</taxon>
        <taxon>Fungi</taxon>
        <taxon>Fungi incertae sedis</taxon>
        <taxon>Mucoromycota</taxon>
        <taxon>Glomeromycotina</taxon>
        <taxon>Glomeromycetes</taxon>
        <taxon>Diversisporales</taxon>
        <taxon>Gigasporaceae</taxon>
        <taxon>Racocetra</taxon>
    </lineage>
</organism>
<sequence length="91" mass="10495">DSMLTHNILHFATVLLKALPDTASIPNIKNKNIHNERVTRYDIRIEQRKEDQSIDNTKLVELKEEALHSLNVRRAVNHRIKFGNSSGIPEQ</sequence>
<name>A0ACA9Q503_9GLOM</name>
<evidence type="ECO:0000313" key="1">
    <source>
        <dbReference type="EMBL" id="CAG8730553.1"/>
    </source>
</evidence>
<accession>A0ACA9Q503</accession>
<dbReference type="Proteomes" id="UP000789920">
    <property type="component" value="Unassembled WGS sequence"/>
</dbReference>
<dbReference type="EMBL" id="CAJVQC010025627">
    <property type="protein sequence ID" value="CAG8730553.1"/>
    <property type="molecule type" value="Genomic_DNA"/>
</dbReference>
<comment type="caution">
    <text evidence="1">The sequence shown here is derived from an EMBL/GenBank/DDBJ whole genome shotgun (WGS) entry which is preliminary data.</text>
</comment>
<gene>
    <name evidence="1" type="ORF">RPERSI_LOCUS12116</name>
</gene>
<feature type="non-terminal residue" evidence="1">
    <location>
        <position position="1"/>
    </location>
</feature>
<keyword evidence="2" id="KW-1185">Reference proteome</keyword>
<evidence type="ECO:0000313" key="2">
    <source>
        <dbReference type="Proteomes" id="UP000789920"/>
    </source>
</evidence>
<protein>
    <submittedName>
        <fullName evidence="1">19344_t:CDS:1</fullName>
    </submittedName>
</protein>